<feature type="compositionally biased region" description="Basic and acidic residues" evidence="1">
    <location>
        <begin position="26"/>
        <end position="36"/>
    </location>
</feature>
<feature type="region of interest" description="Disordered" evidence="1">
    <location>
        <begin position="1"/>
        <end position="49"/>
    </location>
</feature>
<feature type="compositionally biased region" description="Basic residues" evidence="1">
    <location>
        <begin position="1"/>
        <end position="15"/>
    </location>
</feature>
<evidence type="ECO:0000256" key="1">
    <source>
        <dbReference type="SAM" id="MobiDB-lite"/>
    </source>
</evidence>
<reference evidence="2 3" key="1">
    <citation type="submission" date="2021-03" db="EMBL/GenBank/DDBJ databases">
        <title>Whole genome sequence of Metabacillus bambusae BG109.</title>
        <authorList>
            <person name="Jeong J.W."/>
        </authorList>
    </citation>
    <scope>NUCLEOTIDE SEQUENCE [LARGE SCALE GENOMIC DNA]</scope>
    <source>
        <strain evidence="2 3">BG109</strain>
    </source>
</reference>
<sequence>MGKKHRNRNTPKKNNHISPEVTGAEEIAHGKEESSAKRKNGPGHNQESH</sequence>
<gene>
    <name evidence="2" type="ORF">I7822_11035</name>
</gene>
<evidence type="ECO:0008006" key="4">
    <source>
        <dbReference type="Google" id="ProtNLM"/>
    </source>
</evidence>
<evidence type="ECO:0000313" key="3">
    <source>
        <dbReference type="Proteomes" id="UP000663981"/>
    </source>
</evidence>
<protein>
    <recommendedName>
        <fullName evidence="4">Small acid-soluble spore protein P</fullName>
    </recommendedName>
</protein>
<organism evidence="2 3">
    <name type="scientific">Metabacillus bambusae</name>
    <dbReference type="NCBI Taxonomy" id="2795218"/>
    <lineage>
        <taxon>Bacteria</taxon>
        <taxon>Bacillati</taxon>
        <taxon>Bacillota</taxon>
        <taxon>Bacilli</taxon>
        <taxon>Bacillales</taxon>
        <taxon>Bacillaceae</taxon>
        <taxon>Metabacillus</taxon>
    </lineage>
</organism>
<name>A0ABS3N2C4_9BACI</name>
<keyword evidence="3" id="KW-1185">Reference proteome</keyword>
<comment type="caution">
    <text evidence="2">The sequence shown here is derived from an EMBL/GenBank/DDBJ whole genome shotgun (WGS) entry which is preliminary data.</text>
</comment>
<dbReference type="Proteomes" id="UP000663981">
    <property type="component" value="Unassembled WGS sequence"/>
</dbReference>
<proteinExistence type="predicted"/>
<evidence type="ECO:0000313" key="2">
    <source>
        <dbReference type="EMBL" id="MBO1512200.1"/>
    </source>
</evidence>
<dbReference type="EMBL" id="JAGDEL010000006">
    <property type="protein sequence ID" value="MBO1512200.1"/>
    <property type="molecule type" value="Genomic_DNA"/>
</dbReference>
<accession>A0ABS3N2C4</accession>
<dbReference type="RefSeq" id="WP_207977962.1">
    <property type="nucleotide sequence ID" value="NZ_JAGDEL010000006.1"/>
</dbReference>